<feature type="chain" id="PRO_5010255476" evidence="1">
    <location>
        <begin position="22"/>
        <end position="178"/>
    </location>
</feature>
<dbReference type="InParanoid" id="A0A1S3J4Q4"/>
<dbReference type="RefSeq" id="XP_013405246.1">
    <property type="nucleotide sequence ID" value="XM_013549792.1"/>
</dbReference>
<proteinExistence type="predicted"/>
<dbReference type="KEGG" id="lak:106170063"/>
<accession>A0A1S3J4Q4</accession>
<feature type="signal peptide" evidence="1">
    <location>
        <begin position="1"/>
        <end position="21"/>
    </location>
</feature>
<keyword evidence="2" id="KW-1185">Reference proteome</keyword>
<dbReference type="AlphaFoldDB" id="A0A1S3J4Q4"/>
<keyword evidence="1" id="KW-0732">Signal</keyword>
<evidence type="ECO:0000313" key="2">
    <source>
        <dbReference type="Proteomes" id="UP000085678"/>
    </source>
</evidence>
<sequence>MAFVQLCWLLILICGWHKASAVVIAEGVFNFTCFTEEMRFWFKPNDYAAFRARYPSSKIYAQGHGNDTNCVGQFNDTMEWNLIRIPLAKDNSGCGVTHKKMECDMYNATFVLRHTEQIIQLRDYLILVVNCKPCQTVSNGSPIIVQQPTSPPDSEASSTCTLNLLTIVSWIGTWLLFS</sequence>
<reference evidence="3" key="1">
    <citation type="submission" date="2025-08" db="UniProtKB">
        <authorList>
            <consortium name="RefSeq"/>
        </authorList>
    </citation>
    <scope>IDENTIFICATION</scope>
    <source>
        <tissue evidence="3">Gonads</tissue>
    </source>
</reference>
<dbReference type="Proteomes" id="UP000085678">
    <property type="component" value="Unplaced"/>
</dbReference>
<organism evidence="2 3">
    <name type="scientific">Lingula anatina</name>
    <name type="common">Brachiopod</name>
    <name type="synonym">Lingula unguis</name>
    <dbReference type="NCBI Taxonomy" id="7574"/>
    <lineage>
        <taxon>Eukaryota</taxon>
        <taxon>Metazoa</taxon>
        <taxon>Spiralia</taxon>
        <taxon>Lophotrochozoa</taxon>
        <taxon>Brachiopoda</taxon>
        <taxon>Linguliformea</taxon>
        <taxon>Lingulata</taxon>
        <taxon>Lingulida</taxon>
        <taxon>Linguloidea</taxon>
        <taxon>Lingulidae</taxon>
        <taxon>Lingula</taxon>
    </lineage>
</organism>
<evidence type="ECO:0000256" key="1">
    <source>
        <dbReference type="SAM" id="SignalP"/>
    </source>
</evidence>
<dbReference type="GeneID" id="106170063"/>
<name>A0A1S3J4Q4_LINAN</name>
<protein>
    <submittedName>
        <fullName evidence="3">Uncharacterized protein LOC106170063</fullName>
    </submittedName>
</protein>
<gene>
    <name evidence="3" type="primary">LOC106170063</name>
</gene>
<evidence type="ECO:0000313" key="3">
    <source>
        <dbReference type="RefSeq" id="XP_013405246.1"/>
    </source>
</evidence>